<dbReference type="HAMAP" id="MF_00142">
    <property type="entry name" value="CyaY"/>
    <property type="match status" value="1"/>
</dbReference>
<keyword evidence="6" id="KW-1185">Reference proteome</keyword>
<evidence type="ECO:0000256" key="4">
    <source>
        <dbReference type="HAMAP-Rule" id="MF_00142"/>
    </source>
</evidence>
<name>A0A127JV05_9BURK</name>
<dbReference type="Proteomes" id="UP000070433">
    <property type="component" value="Chromosome"/>
</dbReference>
<dbReference type="InterPro" id="IPR036524">
    <property type="entry name" value="Frataxin/CyaY_sf"/>
</dbReference>
<dbReference type="AlphaFoldDB" id="A0A127JV05"/>
<keyword evidence="2 4" id="KW-0479">Metal-binding</keyword>
<dbReference type="RefSeq" id="WP_061500685.1">
    <property type="nucleotide sequence ID" value="NZ_CP010951.1"/>
</dbReference>
<dbReference type="SMART" id="SM01219">
    <property type="entry name" value="Frataxin_Cyay"/>
    <property type="match status" value="1"/>
</dbReference>
<evidence type="ECO:0000313" key="5">
    <source>
        <dbReference type="EMBL" id="AMO23771.1"/>
    </source>
</evidence>
<dbReference type="Pfam" id="PF01491">
    <property type="entry name" value="Frataxin_Cyay"/>
    <property type="match status" value="1"/>
</dbReference>
<dbReference type="InterPro" id="IPR020895">
    <property type="entry name" value="Frataxin_CS"/>
</dbReference>
<dbReference type="GO" id="GO:0008199">
    <property type="term" value="F:ferric iron binding"/>
    <property type="evidence" value="ECO:0007669"/>
    <property type="project" value="InterPro"/>
</dbReference>
<protein>
    <recommendedName>
        <fullName evidence="4">Iron-sulfur cluster assembly protein CyaY</fullName>
    </recommendedName>
</protein>
<accession>A0A127JV05</accession>
<evidence type="ECO:0000256" key="1">
    <source>
        <dbReference type="ARBA" id="ARBA00008183"/>
    </source>
</evidence>
<reference evidence="5 6" key="1">
    <citation type="journal article" date="2014" name="Int. J. Syst. Evol. Microbiol.">
        <title>Ramlibacter solisilvae sp. nov., isolated from forest soil, and emended description of the genus Ramlibacter.</title>
        <authorList>
            <person name="Lee H.J."/>
            <person name="Lee S.H."/>
            <person name="Lee S.S."/>
            <person name="Lee J.S."/>
            <person name="Kim Y."/>
            <person name="Kim S.C."/>
            <person name="Jeon C.O."/>
        </authorList>
    </citation>
    <scope>NUCLEOTIDE SEQUENCE [LARGE SCALE GENOMIC DNA]</scope>
    <source>
        <strain evidence="5 6">5-10</strain>
    </source>
</reference>
<dbReference type="PROSITE" id="PS01344">
    <property type="entry name" value="FRATAXIN_1"/>
    <property type="match status" value="1"/>
</dbReference>
<evidence type="ECO:0000256" key="2">
    <source>
        <dbReference type="ARBA" id="ARBA00022723"/>
    </source>
</evidence>
<gene>
    <name evidence="4" type="primary">cyaY</name>
    <name evidence="5" type="ORF">UC35_13940</name>
</gene>
<dbReference type="GO" id="GO:0005737">
    <property type="term" value="C:cytoplasm"/>
    <property type="evidence" value="ECO:0007669"/>
    <property type="project" value="UniProtKB-ARBA"/>
</dbReference>
<dbReference type="SUPFAM" id="SSF55387">
    <property type="entry name" value="Frataxin/Nqo15-like"/>
    <property type="match status" value="1"/>
</dbReference>
<evidence type="ECO:0000256" key="3">
    <source>
        <dbReference type="ARBA" id="ARBA00023004"/>
    </source>
</evidence>
<keyword evidence="3 4" id="KW-0408">Iron</keyword>
<dbReference type="InterPro" id="IPR047584">
    <property type="entry name" value="CyaY"/>
</dbReference>
<dbReference type="EMBL" id="CP010951">
    <property type="protein sequence ID" value="AMO23771.1"/>
    <property type="molecule type" value="Genomic_DNA"/>
</dbReference>
<organism evidence="5 6">
    <name type="scientific">Ramlibacter tataouinensis</name>
    <dbReference type="NCBI Taxonomy" id="94132"/>
    <lineage>
        <taxon>Bacteria</taxon>
        <taxon>Pseudomonadati</taxon>
        <taxon>Pseudomonadota</taxon>
        <taxon>Betaproteobacteria</taxon>
        <taxon>Burkholderiales</taxon>
        <taxon>Comamonadaceae</taxon>
        <taxon>Ramlibacter</taxon>
    </lineage>
</organism>
<proteinExistence type="inferred from homology"/>
<evidence type="ECO:0000313" key="6">
    <source>
        <dbReference type="Proteomes" id="UP000070433"/>
    </source>
</evidence>
<sequence length="108" mass="12249">MTDPEYMNRAEALLARVEACCDRINEETDADVDNQRVGGMVTLTFRDGSQIVVNLQKPLHEVWMAARAGGFHFKFDGTRWMDTKGNGEFFANLTRYAGEQARQPLSFD</sequence>
<comment type="similarity">
    <text evidence="1 4">Belongs to the frataxin family.</text>
</comment>
<dbReference type="PATRIC" id="fig|94132.3.peg.2839"/>
<dbReference type="Gene3D" id="3.30.920.10">
    <property type="entry name" value="Frataxin/CyaY"/>
    <property type="match status" value="1"/>
</dbReference>
<dbReference type="NCBIfam" id="TIGR03421">
    <property type="entry name" value="FeS_CyaY"/>
    <property type="match status" value="1"/>
</dbReference>
<dbReference type="InterPro" id="IPR002908">
    <property type="entry name" value="Frataxin/CyaY"/>
</dbReference>
<dbReference type="OrthoDB" id="285675at2"/>
<dbReference type="GO" id="GO:0016226">
    <property type="term" value="P:iron-sulfur cluster assembly"/>
    <property type="evidence" value="ECO:0007669"/>
    <property type="project" value="UniProtKB-UniRule"/>
</dbReference>
<dbReference type="PROSITE" id="PS50810">
    <property type="entry name" value="FRATAXIN_2"/>
    <property type="match status" value="1"/>
</dbReference>
<comment type="function">
    <text evidence="4">Involved in iron-sulfur (Fe-S) cluster assembly. May act as a regulator of Fe-S biogenesis.</text>
</comment>